<keyword evidence="5" id="KW-0472">Membrane</keyword>
<dbReference type="GO" id="GO:0016020">
    <property type="term" value="C:membrane"/>
    <property type="evidence" value="ECO:0007669"/>
    <property type="project" value="UniProtKB-SubCell"/>
</dbReference>
<dbReference type="AlphaFoldDB" id="A0A5N6SBH8"/>
<dbReference type="GO" id="GO:0005739">
    <property type="term" value="C:mitochondrion"/>
    <property type="evidence" value="ECO:0007669"/>
    <property type="project" value="TreeGrafter"/>
</dbReference>
<evidence type="ECO:0000256" key="4">
    <source>
        <dbReference type="ARBA" id="ARBA00022989"/>
    </source>
</evidence>
<evidence type="ECO:0000256" key="1">
    <source>
        <dbReference type="ARBA" id="ARBA00004141"/>
    </source>
</evidence>
<evidence type="ECO:0000313" key="7">
    <source>
        <dbReference type="EMBL" id="KAE8131021.1"/>
    </source>
</evidence>
<reference evidence="7 8" key="1">
    <citation type="submission" date="2019-04" db="EMBL/GenBank/DDBJ databases">
        <title>Friends and foes A comparative genomics study of 23 Aspergillus species from section Flavi.</title>
        <authorList>
            <consortium name="DOE Joint Genome Institute"/>
            <person name="Kjaerbolling I."/>
            <person name="Vesth T."/>
            <person name="Frisvad J.C."/>
            <person name="Nybo J.L."/>
            <person name="Theobald S."/>
            <person name="Kildgaard S."/>
            <person name="Isbrandt T."/>
            <person name="Kuo A."/>
            <person name="Sato A."/>
            <person name="Lyhne E.K."/>
            <person name="Kogle M.E."/>
            <person name="Wiebenga A."/>
            <person name="Kun R.S."/>
            <person name="Lubbers R.J."/>
            <person name="Makela M.R."/>
            <person name="Barry K."/>
            <person name="Chovatia M."/>
            <person name="Clum A."/>
            <person name="Daum C."/>
            <person name="Haridas S."/>
            <person name="He G."/>
            <person name="LaButti K."/>
            <person name="Lipzen A."/>
            <person name="Mondo S."/>
            <person name="Riley R."/>
            <person name="Salamov A."/>
            <person name="Simmons B.A."/>
            <person name="Magnuson J.K."/>
            <person name="Henrissat B."/>
            <person name="Mortensen U.H."/>
            <person name="Larsen T.O."/>
            <person name="Devries R.P."/>
            <person name="Grigoriev I.V."/>
            <person name="Machida M."/>
            <person name="Baker S.E."/>
            <person name="Andersen M.R."/>
        </authorList>
    </citation>
    <scope>NUCLEOTIDE SEQUENCE [LARGE SCALE GENOMIC DNA]</scope>
    <source>
        <strain evidence="7 8">CBS 117625</strain>
    </source>
</reference>
<keyword evidence="8" id="KW-1185">Reference proteome</keyword>
<dbReference type="OrthoDB" id="842664at2759"/>
<comment type="similarity">
    <text evidence="2 6">Belongs to the peroxisomal membrane protein PXMP2/4 family.</text>
</comment>
<sequence length="276" mass="31852">MRVVQSLRPRWHSGSHTQARQCRHVQLARYKCDQRLGCLNRTQTVTFCTRPKHPNQEPNGKSRPKRPWKPALALLDWYSHSQSRRPYLTQLCLTPLIYCIGDFSAQMIGDDDFDPRRSLRSIVVGLVIAIPSREWFLFLGRRFNYSYSPSLSLCAKVAANQLFYTPLFNVYFFAFHGILSGDGVMGAIERVKDTVPTSIPRSFLYWPLVTAFNFTYIQPQSRSVATSIFAVFWQSYLSWLNSSAEKGIEKRLCKPISSDASSMEDLDRRLLMFDDN</sequence>
<keyword evidence="4" id="KW-1133">Transmembrane helix</keyword>
<dbReference type="Proteomes" id="UP000325672">
    <property type="component" value="Unassembled WGS sequence"/>
</dbReference>
<accession>A0A5N6SBH8</accession>
<evidence type="ECO:0000313" key="8">
    <source>
        <dbReference type="Proteomes" id="UP000325672"/>
    </source>
</evidence>
<organism evidence="7 8">
    <name type="scientific">Aspergillus pseudotamarii</name>
    <dbReference type="NCBI Taxonomy" id="132259"/>
    <lineage>
        <taxon>Eukaryota</taxon>
        <taxon>Fungi</taxon>
        <taxon>Dikarya</taxon>
        <taxon>Ascomycota</taxon>
        <taxon>Pezizomycotina</taxon>
        <taxon>Eurotiomycetes</taxon>
        <taxon>Eurotiomycetidae</taxon>
        <taxon>Eurotiales</taxon>
        <taxon>Aspergillaceae</taxon>
        <taxon>Aspergillus</taxon>
        <taxon>Aspergillus subgen. Circumdati</taxon>
    </lineage>
</organism>
<dbReference type="InterPro" id="IPR007248">
    <property type="entry name" value="Mpv17_PMP22"/>
</dbReference>
<dbReference type="EMBL" id="ML743680">
    <property type="protein sequence ID" value="KAE8131021.1"/>
    <property type="molecule type" value="Genomic_DNA"/>
</dbReference>
<comment type="subcellular location">
    <subcellularLocation>
        <location evidence="1">Membrane</location>
        <topology evidence="1">Multi-pass membrane protein</topology>
    </subcellularLocation>
</comment>
<protein>
    <submittedName>
        <fullName evidence="7">Uncharacterized protein</fullName>
    </submittedName>
</protein>
<dbReference type="PANTHER" id="PTHR11266">
    <property type="entry name" value="PEROXISOMAL MEMBRANE PROTEIN 2, PXMP2 MPV17"/>
    <property type="match status" value="1"/>
</dbReference>
<dbReference type="GeneID" id="43645384"/>
<name>A0A5N6SBH8_ASPPS</name>
<dbReference type="PANTHER" id="PTHR11266:SF113">
    <property type="entry name" value="MEMBRANE PROTEIN, MPV17_PMP22 FAMILY, PUTATIVE (AFU_ORTHOLOGUE AFUA_1G13840)-RELATED"/>
    <property type="match status" value="1"/>
</dbReference>
<proteinExistence type="inferred from homology"/>
<evidence type="ECO:0000256" key="6">
    <source>
        <dbReference type="RuleBase" id="RU363053"/>
    </source>
</evidence>
<dbReference type="Pfam" id="PF04117">
    <property type="entry name" value="Mpv17_PMP22"/>
    <property type="match status" value="1"/>
</dbReference>
<gene>
    <name evidence="7" type="ORF">BDV38DRAFT_289081</name>
</gene>
<evidence type="ECO:0000256" key="5">
    <source>
        <dbReference type="ARBA" id="ARBA00023136"/>
    </source>
</evidence>
<dbReference type="RefSeq" id="XP_031907084.1">
    <property type="nucleotide sequence ID" value="XM_032061174.1"/>
</dbReference>
<evidence type="ECO:0000256" key="2">
    <source>
        <dbReference type="ARBA" id="ARBA00006824"/>
    </source>
</evidence>
<evidence type="ECO:0000256" key="3">
    <source>
        <dbReference type="ARBA" id="ARBA00022692"/>
    </source>
</evidence>
<keyword evidence="3" id="KW-0812">Transmembrane</keyword>